<evidence type="ECO:0000256" key="5">
    <source>
        <dbReference type="ARBA" id="ARBA00022490"/>
    </source>
</evidence>
<dbReference type="EC" id="4.3.3.7" evidence="4 12"/>
<dbReference type="AlphaFoldDB" id="A0A6I4XLW9"/>
<dbReference type="InterPro" id="IPR020625">
    <property type="entry name" value="Schiff_base-form_aldolases_AS"/>
</dbReference>
<dbReference type="UniPathway" id="UPA00034">
    <property type="reaction ID" value="UER00017"/>
</dbReference>
<dbReference type="InterPro" id="IPR013785">
    <property type="entry name" value="Aldolase_TIM"/>
</dbReference>
<comment type="function">
    <text evidence="1">Catalyzes the condensation of (S)-aspartate-beta-semialdehyde [(S)-ASA] and pyruvate to 4-hydroxy-tetrahydrodipicolinate (HTPA).</text>
</comment>
<accession>A0A6I4XLW9</accession>
<dbReference type="Pfam" id="PF00701">
    <property type="entry name" value="DHDPS"/>
    <property type="match status" value="1"/>
</dbReference>
<dbReference type="PIRSF" id="PIRSF001365">
    <property type="entry name" value="DHDPS"/>
    <property type="match status" value="1"/>
</dbReference>
<dbReference type="PROSITE" id="PS00666">
    <property type="entry name" value="DHDPS_2"/>
    <property type="match status" value="1"/>
</dbReference>
<dbReference type="SMART" id="SM01130">
    <property type="entry name" value="DHDPS"/>
    <property type="match status" value="1"/>
</dbReference>
<protein>
    <recommendedName>
        <fullName evidence="4 12">4-hydroxy-tetrahydrodipicolinate synthase</fullName>
        <ecNumber evidence="4 12">4.3.3.7</ecNumber>
    </recommendedName>
</protein>
<evidence type="ECO:0000256" key="6">
    <source>
        <dbReference type="ARBA" id="ARBA00022605"/>
    </source>
</evidence>
<keyword evidence="7" id="KW-0220">Diaminopimelate biosynthesis</keyword>
<evidence type="ECO:0000256" key="3">
    <source>
        <dbReference type="ARBA" id="ARBA00007592"/>
    </source>
</evidence>
<proteinExistence type="inferred from homology"/>
<organism evidence="16 17">
    <name type="scientific">Enterococcus gallinarum</name>
    <dbReference type="NCBI Taxonomy" id="1353"/>
    <lineage>
        <taxon>Bacteria</taxon>
        <taxon>Bacillati</taxon>
        <taxon>Bacillota</taxon>
        <taxon>Bacilli</taxon>
        <taxon>Lactobacillales</taxon>
        <taxon>Enterococcaceae</taxon>
        <taxon>Enterococcus</taxon>
    </lineage>
</organism>
<dbReference type="Gene3D" id="3.20.20.70">
    <property type="entry name" value="Aldolase class I"/>
    <property type="match status" value="1"/>
</dbReference>
<evidence type="ECO:0000256" key="9">
    <source>
        <dbReference type="ARBA" id="ARBA00023239"/>
    </source>
</evidence>
<evidence type="ECO:0000256" key="1">
    <source>
        <dbReference type="ARBA" id="ARBA00003294"/>
    </source>
</evidence>
<feature type="active site" description="Proton donor/acceptor" evidence="14">
    <location>
        <position position="135"/>
    </location>
</feature>
<dbReference type="PANTHER" id="PTHR12128:SF66">
    <property type="entry name" value="4-HYDROXY-2-OXOGLUTARATE ALDOLASE, MITOCHONDRIAL"/>
    <property type="match status" value="1"/>
</dbReference>
<dbReference type="RefSeq" id="WP_160806078.1">
    <property type="nucleotide sequence ID" value="NZ_JBPFKU010000005.1"/>
</dbReference>
<evidence type="ECO:0000256" key="13">
    <source>
        <dbReference type="PIRNR" id="PIRNR001365"/>
    </source>
</evidence>
<evidence type="ECO:0000256" key="2">
    <source>
        <dbReference type="ARBA" id="ARBA00005120"/>
    </source>
</evidence>
<gene>
    <name evidence="16" type="primary">dapA</name>
    <name evidence="16" type="ORF">GTI89_12100</name>
</gene>
<dbReference type="Proteomes" id="UP000439965">
    <property type="component" value="Unassembled WGS sequence"/>
</dbReference>
<evidence type="ECO:0000256" key="15">
    <source>
        <dbReference type="PIRSR" id="PIRSR001365-2"/>
    </source>
</evidence>
<keyword evidence="5" id="KW-0963">Cytoplasm</keyword>
<comment type="caution">
    <text evidence="16">The sequence shown here is derived from an EMBL/GenBank/DDBJ whole genome shotgun (WGS) entry which is preliminary data.</text>
</comment>
<evidence type="ECO:0000256" key="11">
    <source>
        <dbReference type="ARBA" id="ARBA00047836"/>
    </source>
</evidence>
<dbReference type="PANTHER" id="PTHR12128">
    <property type="entry name" value="DIHYDRODIPICOLINATE SYNTHASE"/>
    <property type="match status" value="1"/>
</dbReference>
<keyword evidence="9 13" id="KW-0456">Lyase</keyword>
<evidence type="ECO:0000256" key="4">
    <source>
        <dbReference type="ARBA" id="ARBA00012086"/>
    </source>
</evidence>
<evidence type="ECO:0000256" key="8">
    <source>
        <dbReference type="ARBA" id="ARBA00023154"/>
    </source>
</evidence>
<dbReference type="GO" id="GO:0009089">
    <property type="term" value="P:lysine biosynthetic process via diaminopimelate"/>
    <property type="evidence" value="ECO:0007669"/>
    <property type="project" value="UniProtKB-UniRule"/>
</dbReference>
<name>A0A6I4XLW9_ENTGA</name>
<dbReference type="EMBL" id="WVTI01000011">
    <property type="protein sequence ID" value="MXS26801.1"/>
    <property type="molecule type" value="Genomic_DNA"/>
</dbReference>
<dbReference type="NCBIfam" id="TIGR00674">
    <property type="entry name" value="dapA"/>
    <property type="match status" value="1"/>
</dbReference>
<feature type="binding site" evidence="15">
    <location>
        <position position="206"/>
    </location>
    <ligand>
        <name>pyruvate</name>
        <dbReference type="ChEBI" id="CHEBI:15361"/>
    </ligand>
</feature>
<dbReference type="GO" id="GO:0019877">
    <property type="term" value="P:diaminopimelate biosynthetic process"/>
    <property type="evidence" value="ECO:0007669"/>
    <property type="project" value="UniProtKB-KW"/>
</dbReference>
<comment type="similarity">
    <text evidence="3 13">Belongs to the DapA family.</text>
</comment>
<dbReference type="InterPro" id="IPR002220">
    <property type="entry name" value="DapA-like"/>
</dbReference>
<sequence length="296" mass="32237">MFEGIITPIVTPFHRDTAETINYEAMENLVDYLIEKGVSGIFPLGSNGEFHVLNSEEKMAFSKAVIDHVAKRVPVYIGTGACSTKETIELSQKAESLGADALSVITPYFITPSDEEILQHYQKVANSVQIPIILYNIPKNTGCNISKEVLRELTKLPNVLGIKDSSGDLNNLKDYLEVTEGTKVNVLVGSDSKILAGYKLGASGAIAGTSNLITETIVSLDQAIRGNNWESAEKLQNDIEELRGALKLGTVPSILKRAIELAAIAEVGPARRPVKETTASDDRKILSMLKYYNLID</sequence>
<evidence type="ECO:0000256" key="14">
    <source>
        <dbReference type="PIRSR" id="PIRSR001365-1"/>
    </source>
</evidence>
<feature type="active site" description="Schiff-base intermediate with substrate" evidence="14">
    <location>
        <position position="163"/>
    </location>
</feature>
<dbReference type="InterPro" id="IPR005263">
    <property type="entry name" value="DapA"/>
</dbReference>
<keyword evidence="10" id="KW-0704">Schiff base</keyword>
<dbReference type="PRINTS" id="PR00146">
    <property type="entry name" value="DHPICSNTHASE"/>
</dbReference>
<evidence type="ECO:0000256" key="7">
    <source>
        <dbReference type="ARBA" id="ARBA00022915"/>
    </source>
</evidence>
<dbReference type="CDD" id="cd00408">
    <property type="entry name" value="DHDPS-like"/>
    <property type="match status" value="1"/>
</dbReference>
<dbReference type="SUPFAM" id="SSF51569">
    <property type="entry name" value="Aldolase"/>
    <property type="match status" value="1"/>
</dbReference>
<evidence type="ECO:0000256" key="12">
    <source>
        <dbReference type="NCBIfam" id="TIGR00674"/>
    </source>
</evidence>
<dbReference type="GO" id="GO:0008840">
    <property type="term" value="F:4-hydroxy-tetrahydrodipicolinate synthase activity"/>
    <property type="evidence" value="ECO:0007669"/>
    <property type="project" value="UniProtKB-UniRule"/>
</dbReference>
<keyword evidence="6" id="KW-0028">Amino-acid biosynthesis</keyword>
<evidence type="ECO:0000256" key="10">
    <source>
        <dbReference type="ARBA" id="ARBA00023270"/>
    </source>
</evidence>
<evidence type="ECO:0000313" key="16">
    <source>
        <dbReference type="EMBL" id="MXS26801.1"/>
    </source>
</evidence>
<keyword evidence="8" id="KW-0457">Lysine biosynthesis</keyword>
<reference evidence="16 17" key="1">
    <citation type="submission" date="2019-04" db="EMBL/GenBank/DDBJ databases">
        <title>Step-wise assembly of the neonatal virome modulated by breast feeding.</title>
        <authorList>
            <person name="Liang G."/>
            <person name="Bushman F."/>
        </authorList>
    </citation>
    <scope>NUCLEOTIDE SEQUENCE [LARGE SCALE GENOMIC DNA]</scope>
    <source>
        <strain evidence="16 17">E3404</strain>
    </source>
</reference>
<comment type="pathway">
    <text evidence="2">Amino-acid biosynthesis; L-lysine biosynthesis via DAP pathway; (S)-tetrahydrodipicolinate from L-aspartate: step 3/4.</text>
</comment>
<evidence type="ECO:0000313" key="17">
    <source>
        <dbReference type="Proteomes" id="UP000439965"/>
    </source>
</evidence>
<comment type="catalytic activity">
    <reaction evidence="11">
        <text>L-aspartate 4-semialdehyde + pyruvate = (2S,4S)-4-hydroxy-2,3,4,5-tetrahydrodipicolinate + H2O + H(+)</text>
        <dbReference type="Rhea" id="RHEA:34171"/>
        <dbReference type="ChEBI" id="CHEBI:15361"/>
        <dbReference type="ChEBI" id="CHEBI:15377"/>
        <dbReference type="ChEBI" id="CHEBI:15378"/>
        <dbReference type="ChEBI" id="CHEBI:67139"/>
        <dbReference type="ChEBI" id="CHEBI:537519"/>
        <dbReference type="EC" id="4.3.3.7"/>
    </reaction>
</comment>